<dbReference type="SUPFAM" id="SSF52540">
    <property type="entry name" value="P-loop containing nucleoside triphosphate hydrolases"/>
    <property type="match status" value="1"/>
</dbReference>
<feature type="region of interest" description="Disordered" evidence="5">
    <location>
        <begin position="1"/>
        <end position="25"/>
    </location>
</feature>
<evidence type="ECO:0000256" key="1">
    <source>
        <dbReference type="ARBA" id="ARBA00005417"/>
    </source>
</evidence>
<sequence length="281" mass="29972">MIASPAVTTPTDRDAASSPEPYEPAPRLVADHVSVHFGRRLALQDVSVGFAGGETVSLVGPNGAGKSTLLKVLAGMLAPSHGRVARHPLPDGRTPAVSYVPQRTGVDWTFPVDVLDVVLMGAPVGTPLARLRPFNHALRRRALEVLDLVGMPHHARTQIGELSGGQQQRVFLARALMQDGDILLLDEPFTGVDVPTQDLLLTLLRGQCELGKTVIYATHDLDQARRAAGRVLLVNGAIIADGAPRDVLTPATLRATFGGQVVIFDEQSAHGASDRRADRVR</sequence>
<keyword evidence="4 7" id="KW-0067">ATP-binding</keyword>
<gene>
    <name evidence="7" type="ORF">AVDCRST_MAG33-2381</name>
</gene>
<dbReference type="PROSITE" id="PS00211">
    <property type="entry name" value="ABC_TRANSPORTER_1"/>
    <property type="match status" value="1"/>
</dbReference>
<dbReference type="InterPro" id="IPR027417">
    <property type="entry name" value="P-loop_NTPase"/>
</dbReference>
<dbReference type="Gene3D" id="3.40.50.300">
    <property type="entry name" value="P-loop containing nucleotide triphosphate hydrolases"/>
    <property type="match status" value="1"/>
</dbReference>
<dbReference type="AlphaFoldDB" id="A0A6J4V5C5"/>
<feature type="domain" description="ABC transporter" evidence="6">
    <location>
        <begin position="28"/>
        <end position="261"/>
    </location>
</feature>
<dbReference type="EMBL" id="CADCWK010000275">
    <property type="protein sequence ID" value="CAA9569553.1"/>
    <property type="molecule type" value="Genomic_DNA"/>
</dbReference>
<evidence type="ECO:0000256" key="3">
    <source>
        <dbReference type="ARBA" id="ARBA00022741"/>
    </source>
</evidence>
<dbReference type="CDD" id="cd03235">
    <property type="entry name" value="ABC_Metallic_Cations"/>
    <property type="match status" value="1"/>
</dbReference>
<evidence type="ECO:0000256" key="5">
    <source>
        <dbReference type="SAM" id="MobiDB-lite"/>
    </source>
</evidence>
<reference evidence="7" key="1">
    <citation type="submission" date="2020-02" db="EMBL/GenBank/DDBJ databases">
        <authorList>
            <person name="Meier V. D."/>
        </authorList>
    </citation>
    <scope>NUCLEOTIDE SEQUENCE</scope>
    <source>
        <strain evidence="7">AVDCRST_MAG33</strain>
    </source>
</reference>
<comment type="similarity">
    <text evidence="1">Belongs to the ABC transporter superfamily.</text>
</comment>
<evidence type="ECO:0000313" key="7">
    <source>
        <dbReference type="EMBL" id="CAA9569553.1"/>
    </source>
</evidence>
<dbReference type="InterPro" id="IPR050153">
    <property type="entry name" value="Metal_Ion_Import_ABC"/>
</dbReference>
<dbReference type="GO" id="GO:0005524">
    <property type="term" value="F:ATP binding"/>
    <property type="evidence" value="ECO:0007669"/>
    <property type="project" value="UniProtKB-KW"/>
</dbReference>
<dbReference type="SMART" id="SM00382">
    <property type="entry name" value="AAA"/>
    <property type="match status" value="1"/>
</dbReference>
<dbReference type="Pfam" id="PF00005">
    <property type="entry name" value="ABC_tran"/>
    <property type="match status" value="1"/>
</dbReference>
<dbReference type="PANTHER" id="PTHR42734:SF5">
    <property type="entry name" value="IRON TRANSPORT SYSTEM ATP-BINDING PROTEIN HI_0361-RELATED"/>
    <property type="match status" value="1"/>
</dbReference>
<feature type="compositionally biased region" description="Polar residues" evidence="5">
    <location>
        <begin position="1"/>
        <end position="10"/>
    </location>
</feature>
<evidence type="ECO:0000256" key="2">
    <source>
        <dbReference type="ARBA" id="ARBA00022448"/>
    </source>
</evidence>
<dbReference type="InterPro" id="IPR017871">
    <property type="entry name" value="ABC_transporter-like_CS"/>
</dbReference>
<organism evidence="7">
    <name type="scientific">uncultured Thermomicrobiales bacterium</name>
    <dbReference type="NCBI Taxonomy" id="1645740"/>
    <lineage>
        <taxon>Bacteria</taxon>
        <taxon>Pseudomonadati</taxon>
        <taxon>Thermomicrobiota</taxon>
        <taxon>Thermomicrobia</taxon>
        <taxon>Thermomicrobiales</taxon>
        <taxon>environmental samples</taxon>
    </lineage>
</organism>
<protein>
    <submittedName>
        <fullName evidence="7">Manganese ABC transporter, ATP-binding protein SitB</fullName>
    </submittedName>
</protein>
<proteinExistence type="inferred from homology"/>
<dbReference type="GO" id="GO:0016887">
    <property type="term" value="F:ATP hydrolysis activity"/>
    <property type="evidence" value="ECO:0007669"/>
    <property type="project" value="InterPro"/>
</dbReference>
<dbReference type="PROSITE" id="PS50893">
    <property type="entry name" value="ABC_TRANSPORTER_2"/>
    <property type="match status" value="1"/>
</dbReference>
<keyword evidence="2" id="KW-0813">Transport</keyword>
<dbReference type="InterPro" id="IPR003593">
    <property type="entry name" value="AAA+_ATPase"/>
</dbReference>
<evidence type="ECO:0000259" key="6">
    <source>
        <dbReference type="PROSITE" id="PS50893"/>
    </source>
</evidence>
<name>A0A6J4V5C5_9BACT</name>
<evidence type="ECO:0000256" key="4">
    <source>
        <dbReference type="ARBA" id="ARBA00022840"/>
    </source>
</evidence>
<dbReference type="InterPro" id="IPR003439">
    <property type="entry name" value="ABC_transporter-like_ATP-bd"/>
</dbReference>
<accession>A0A6J4V5C5</accession>
<dbReference type="PANTHER" id="PTHR42734">
    <property type="entry name" value="METAL TRANSPORT SYSTEM ATP-BINDING PROTEIN TM_0124-RELATED"/>
    <property type="match status" value="1"/>
</dbReference>
<keyword evidence="3" id="KW-0547">Nucleotide-binding</keyword>